<dbReference type="AlphaFoldDB" id="A0A6J0CE31"/>
<feature type="transmembrane region" description="Helical" evidence="5">
    <location>
        <begin position="191"/>
        <end position="212"/>
    </location>
</feature>
<dbReference type="RefSeq" id="XP_015524354.1">
    <property type="nucleotide sequence ID" value="XM_015668868.1"/>
</dbReference>
<evidence type="ECO:0000313" key="8">
    <source>
        <dbReference type="RefSeq" id="XP_015524354.1"/>
    </source>
</evidence>
<keyword evidence="4 5" id="KW-0472">Membrane</keyword>
<dbReference type="InterPro" id="IPR005829">
    <property type="entry name" value="Sugar_transporter_CS"/>
</dbReference>
<name>A0A6J0CE31_NEOLC</name>
<dbReference type="PANTHER" id="PTHR24064">
    <property type="entry name" value="SOLUTE CARRIER FAMILY 22 MEMBER"/>
    <property type="match status" value="1"/>
</dbReference>
<dbReference type="InterPro" id="IPR020846">
    <property type="entry name" value="MFS_dom"/>
</dbReference>
<evidence type="ECO:0000256" key="2">
    <source>
        <dbReference type="ARBA" id="ARBA00022692"/>
    </source>
</evidence>
<evidence type="ECO:0000313" key="9">
    <source>
        <dbReference type="RefSeq" id="XP_046592572.1"/>
    </source>
</evidence>
<evidence type="ECO:0000256" key="5">
    <source>
        <dbReference type="SAM" id="Phobius"/>
    </source>
</evidence>
<dbReference type="GO" id="GO:0022857">
    <property type="term" value="F:transmembrane transporter activity"/>
    <property type="evidence" value="ECO:0007669"/>
    <property type="project" value="InterPro"/>
</dbReference>
<dbReference type="OrthoDB" id="3936150at2759"/>
<feature type="transmembrane region" description="Helical" evidence="5">
    <location>
        <begin position="396"/>
        <end position="415"/>
    </location>
</feature>
<gene>
    <name evidence="8 9 10" type="primary">LOC107227650</name>
</gene>
<sequence length="561" mass="62414">MGYDDVISHMGEFGRYQRRIYFTLCLPAICCAFHKMGGVFLAAKTDFRCMLPNENPENATFYLSPDIINMRYPWDNKTESWSRCERYDNTEFADQGGNVSRQLTVVECDSFVYDKSQYALTATTEWNLVCNKGWLRAIGDSIFMVGVMLGSMIFGGLSDRYGRRAAFFSALITQLIGGILVTVSPEYVSYMISRMIVGSTTSGVFLVAYVIALEMVGPKKRLAAGMGCQLFFTSGYILTAGLAYFFTNWRTLQVVFTIPSIVFLAYWWFIPESARWLLTKGRVEDAKDLLQNASLKNGVALTRDTLDSLINSESDTSKQDIEKASMFDLLRYPNLRKKSLLLFFTWFVNSCTYYGLSWNTSNLGGNEFVNFGIAASVEVPAYLFLLFTLDKWGRKVILCGCMLIAGIALLLTVLVPAGMPWLVVVCAMSGKLAITSSYGAVYVVAAEQFPTALRNIGLGACSFSARIGGIIAPYINHLAEVWAPLPLVIFGSCSFLAGLLSLYLPETLNAKLPESIQDGEHFGKKKTRSPQGVEKLKDIEVMKALTLPSKIVINEKQNTLY</sequence>
<comment type="subcellular location">
    <subcellularLocation>
        <location evidence="1">Membrane</location>
        <topology evidence="1">Multi-pass membrane protein</topology>
    </subcellularLocation>
</comment>
<feature type="transmembrane region" description="Helical" evidence="5">
    <location>
        <begin position="224"/>
        <end position="246"/>
    </location>
</feature>
<protein>
    <submittedName>
        <fullName evidence="8 9 10">Organic cation transporter protein</fullName>
    </submittedName>
</protein>
<dbReference type="GO" id="GO:0016020">
    <property type="term" value="C:membrane"/>
    <property type="evidence" value="ECO:0007669"/>
    <property type="project" value="UniProtKB-SubCell"/>
</dbReference>
<feature type="transmembrane region" description="Helical" evidence="5">
    <location>
        <begin position="456"/>
        <end position="475"/>
    </location>
</feature>
<dbReference type="PROSITE" id="PS00216">
    <property type="entry name" value="SUGAR_TRANSPORT_1"/>
    <property type="match status" value="1"/>
</dbReference>
<keyword evidence="7" id="KW-1185">Reference proteome</keyword>
<keyword evidence="2 5" id="KW-0812">Transmembrane</keyword>
<dbReference type="KEGG" id="nlo:107227650"/>
<evidence type="ECO:0000256" key="3">
    <source>
        <dbReference type="ARBA" id="ARBA00022989"/>
    </source>
</evidence>
<feature type="transmembrane region" description="Helical" evidence="5">
    <location>
        <begin position="134"/>
        <end position="154"/>
    </location>
</feature>
<accession>A0A6J0CE31</accession>
<evidence type="ECO:0000256" key="1">
    <source>
        <dbReference type="ARBA" id="ARBA00004141"/>
    </source>
</evidence>
<evidence type="ECO:0000313" key="7">
    <source>
        <dbReference type="Proteomes" id="UP000829291"/>
    </source>
</evidence>
<feature type="transmembrane region" description="Helical" evidence="5">
    <location>
        <begin position="481"/>
        <end position="504"/>
    </location>
</feature>
<evidence type="ECO:0000313" key="10">
    <source>
        <dbReference type="RefSeq" id="XP_046592578.1"/>
    </source>
</evidence>
<feature type="transmembrane region" description="Helical" evidence="5">
    <location>
        <begin position="252"/>
        <end position="270"/>
    </location>
</feature>
<dbReference type="FunCoup" id="A0A6J0CE31">
    <property type="interactions" value="31"/>
</dbReference>
<feature type="transmembrane region" description="Helical" evidence="5">
    <location>
        <begin position="421"/>
        <end position="444"/>
    </location>
</feature>
<evidence type="ECO:0000259" key="6">
    <source>
        <dbReference type="PROSITE" id="PS50850"/>
    </source>
</evidence>
<feature type="transmembrane region" description="Helical" evidence="5">
    <location>
        <begin position="368"/>
        <end position="389"/>
    </location>
</feature>
<feature type="transmembrane region" description="Helical" evidence="5">
    <location>
        <begin position="339"/>
        <end position="356"/>
    </location>
</feature>
<dbReference type="RefSeq" id="XP_046592572.1">
    <property type="nucleotide sequence ID" value="XM_046736616.1"/>
</dbReference>
<dbReference type="Pfam" id="PF00083">
    <property type="entry name" value="Sugar_tr"/>
    <property type="match status" value="1"/>
</dbReference>
<feature type="domain" description="Major facilitator superfamily (MFS) profile" evidence="6">
    <location>
        <begin position="95"/>
        <end position="509"/>
    </location>
</feature>
<dbReference type="InParanoid" id="A0A6J0CE31"/>
<dbReference type="RefSeq" id="XP_046592578.1">
    <property type="nucleotide sequence ID" value="XM_046736622.1"/>
</dbReference>
<dbReference type="Proteomes" id="UP000829291">
    <property type="component" value="Chromosome 1"/>
</dbReference>
<dbReference type="GeneID" id="107227650"/>
<dbReference type="InterPro" id="IPR005828">
    <property type="entry name" value="MFS_sugar_transport-like"/>
</dbReference>
<dbReference type="Gene3D" id="1.20.1250.20">
    <property type="entry name" value="MFS general substrate transporter like domains"/>
    <property type="match status" value="1"/>
</dbReference>
<reference evidence="8" key="1">
    <citation type="submission" date="2025-04" db="UniProtKB">
        <authorList>
            <consortium name="RefSeq"/>
        </authorList>
    </citation>
    <scope>IDENTIFICATION</scope>
    <source>
        <tissue evidence="9 10">Thorax and Abdomen</tissue>
        <tissue evidence="8">Whole body</tissue>
    </source>
</reference>
<keyword evidence="3 5" id="KW-1133">Transmembrane helix</keyword>
<proteinExistence type="predicted"/>
<organism evidence="7 8">
    <name type="scientific">Neodiprion lecontei</name>
    <name type="common">Redheaded pine sawfly</name>
    <dbReference type="NCBI Taxonomy" id="441921"/>
    <lineage>
        <taxon>Eukaryota</taxon>
        <taxon>Metazoa</taxon>
        <taxon>Ecdysozoa</taxon>
        <taxon>Arthropoda</taxon>
        <taxon>Hexapoda</taxon>
        <taxon>Insecta</taxon>
        <taxon>Pterygota</taxon>
        <taxon>Neoptera</taxon>
        <taxon>Endopterygota</taxon>
        <taxon>Hymenoptera</taxon>
        <taxon>Tenthredinoidea</taxon>
        <taxon>Diprionidae</taxon>
        <taxon>Diprioninae</taxon>
        <taxon>Neodiprion</taxon>
    </lineage>
</organism>
<dbReference type="SUPFAM" id="SSF103473">
    <property type="entry name" value="MFS general substrate transporter"/>
    <property type="match status" value="1"/>
</dbReference>
<feature type="transmembrane region" description="Helical" evidence="5">
    <location>
        <begin position="166"/>
        <end position="185"/>
    </location>
</feature>
<feature type="transmembrane region" description="Helical" evidence="5">
    <location>
        <begin position="20"/>
        <end position="43"/>
    </location>
</feature>
<dbReference type="InterPro" id="IPR036259">
    <property type="entry name" value="MFS_trans_sf"/>
</dbReference>
<evidence type="ECO:0000256" key="4">
    <source>
        <dbReference type="ARBA" id="ARBA00023136"/>
    </source>
</evidence>
<dbReference type="CDD" id="cd17317">
    <property type="entry name" value="MFS_SLC22"/>
    <property type="match status" value="1"/>
</dbReference>
<dbReference type="PROSITE" id="PS50850">
    <property type="entry name" value="MFS"/>
    <property type="match status" value="1"/>
</dbReference>